<comment type="caution">
    <text evidence="1">The sequence shown here is derived from an EMBL/GenBank/DDBJ whole genome shotgun (WGS) entry which is preliminary data.</text>
</comment>
<dbReference type="EMBL" id="CAAALY010103260">
    <property type="protein sequence ID" value="VEL29451.1"/>
    <property type="molecule type" value="Genomic_DNA"/>
</dbReference>
<keyword evidence="2" id="KW-1185">Reference proteome</keyword>
<protein>
    <submittedName>
        <fullName evidence="1">Uncharacterized protein</fullName>
    </submittedName>
</protein>
<evidence type="ECO:0000313" key="1">
    <source>
        <dbReference type="EMBL" id="VEL29451.1"/>
    </source>
</evidence>
<dbReference type="Proteomes" id="UP000784294">
    <property type="component" value="Unassembled WGS sequence"/>
</dbReference>
<dbReference type="AlphaFoldDB" id="A0A448X6Q7"/>
<organism evidence="1 2">
    <name type="scientific">Protopolystoma xenopodis</name>
    <dbReference type="NCBI Taxonomy" id="117903"/>
    <lineage>
        <taxon>Eukaryota</taxon>
        <taxon>Metazoa</taxon>
        <taxon>Spiralia</taxon>
        <taxon>Lophotrochozoa</taxon>
        <taxon>Platyhelminthes</taxon>
        <taxon>Monogenea</taxon>
        <taxon>Polyopisthocotylea</taxon>
        <taxon>Polystomatidea</taxon>
        <taxon>Polystomatidae</taxon>
        <taxon>Protopolystoma</taxon>
    </lineage>
</organism>
<gene>
    <name evidence="1" type="ORF">PXEA_LOCUS22891</name>
</gene>
<proteinExistence type="predicted"/>
<accession>A0A448X6Q7</accession>
<name>A0A448X6Q7_9PLAT</name>
<reference evidence="1" key="1">
    <citation type="submission" date="2018-11" db="EMBL/GenBank/DDBJ databases">
        <authorList>
            <consortium name="Pathogen Informatics"/>
        </authorList>
    </citation>
    <scope>NUCLEOTIDE SEQUENCE</scope>
</reference>
<sequence>MRSTGESDYSQQSQQSSQFGSTILSVGLDSATMEALVRRILGCIEIPKTRAKELGLPYTGLEIDGDALLNDVASARISKSTPLSVFAAQELEFGLRQFVEKDIKDSIHLTTEQCITTTLQHLRRSGCQETEIITNVLAFASARSTSSTEIEEDTEFSMDRVKCIFIFDGFRVNEKNINMHIYDPHR</sequence>
<evidence type="ECO:0000313" key="2">
    <source>
        <dbReference type="Proteomes" id="UP000784294"/>
    </source>
</evidence>